<feature type="compositionally biased region" description="Polar residues" evidence="1">
    <location>
        <begin position="197"/>
        <end position="206"/>
    </location>
</feature>
<feature type="region of interest" description="Disordered" evidence="1">
    <location>
        <begin position="446"/>
        <end position="481"/>
    </location>
</feature>
<reference evidence="2 3" key="1">
    <citation type="submission" date="2014-06" db="EMBL/GenBank/DDBJ databases">
        <authorList>
            <person name="Swart Estienne"/>
        </authorList>
    </citation>
    <scope>NUCLEOTIDE SEQUENCE [LARGE SCALE GENOMIC DNA]</scope>
    <source>
        <strain evidence="2 3">130c</strain>
    </source>
</reference>
<gene>
    <name evidence="2" type="primary">Contig637.g703</name>
    <name evidence="2" type="ORF">STYLEM_19911</name>
</gene>
<evidence type="ECO:0000256" key="1">
    <source>
        <dbReference type="SAM" id="MobiDB-lite"/>
    </source>
</evidence>
<dbReference type="Proteomes" id="UP000039865">
    <property type="component" value="Unassembled WGS sequence"/>
</dbReference>
<dbReference type="EMBL" id="CCKQ01018783">
    <property type="protein sequence ID" value="CDW90764.1"/>
    <property type="molecule type" value="Genomic_DNA"/>
</dbReference>
<feature type="compositionally biased region" description="Basic residues" evidence="1">
    <location>
        <begin position="456"/>
        <end position="470"/>
    </location>
</feature>
<feature type="region of interest" description="Disordered" evidence="1">
    <location>
        <begin position="34"/>
        <end position="56"/>
    </location>
</feature>
<evidence type="ECO:0000313" key="3">
    <source>
        <dbReference type="Proteomes" id="UP000039865"/>
    </source>
</evidence>
<feature type="region of interest" description="Disordered" evidence="1">
    <location>
        <begin position="328"/>
        <end position="357"/>
    </location>
</feature>
<feature type="compositionally biased region" description="Low complexity" evidence="1">
    <location>
        <begin position="45"/>
        <end position="56"/>
    </location>
</feature>
<keyword evidence="3" id="KW-1185">Reference proteome</keyword>
<feature type="compositionally biased region" description="Polar residues" evidence="1">
    <location>
        <begin position="34"/>
        <end position="44"/>
    </location>
</feature>
<evidence type="ECO:0000313" key="2">
    <source>
        <dbReference type="EMBL" id="CDW90764.1"/>
    </source>
</evidence>
<feature type="region of interest" description="Disordered" evidence="1">
    <location>
        <begin position="197"/>
        <end position="220"/>
    </location>
</feature>
<feature type="compositionally biased region" description="Polar residues" evidence="1">
    <location>
        <begin position="446"/>
        <end position="455"/>
    </location>
</feature>
<proteinExistence type="predicted"/>
<organism evidence="2 3">
    <name type="scientific">Stylonychia lemnae</name>
    <name type="common">Ciliate</name>
    <dbReference type="NCBI Taxonomy" id="5949"/>
    <lineage>
        <taxon>Eukaryota</taxon>
        <taxon>Sar</taxon>
        <taxon>Alveolata</taxon>
        <taxon>Ciliophora</taxon>
        <taxon>Intramacronucleata</taxon>
        <taxon>Spirotrichea</taxon>
        <taxon>Stichotrichia</taxon>
        <taxon>Sporadotrichida</taxon>
        <taxon>Oxytrichidae</taxon>
        <taxon>Stylonychinae</taxon>
        <taxon>Stylonychia</taxon>
    </lineage>
</organism>
<dbReference type="InParanoid" id="A0A078B8M4"/>
<protein>
    <submittedName>
        <fullName evidence="2">Uncharacterized protein</fullName>
    </submittedName>
</protein>
<dbReference type="AlphaFoldDB" id="A0A078B8M4"/>
<accession>A0A078B8M4</accession>
<sequence length="507" mass="59536">MRQYDTGVDHSQLRAYDEIVFNSKLKRNRMQFRSINPNNRYSPKQITSNNSTSPSSNQIIIKSYENINGNTSLQQNYQKDPNSSNVYFQFQTDLKILNKDKSDEDELILMLGENKKQSYLNKYETNKITIFPVDETINSRNNEKLPILGNNTDINEINKMINNKSIIVEPTELPFNDIADELEQKIRVKFSSLAVNQNNKNQTGSNHSRKSKAKKNNQQDLDVHLHKMVNRHRYIENALYLKGLNNDYKVLHDVHKIERDLERKLAQPSLKINKGNVLSQLKKSVFNNTFLIRQRKEQVQLDSNLTSMGINLDIFRSAAKRMLRRKKYENKNQNFDGNSRKSSSEDEQVLGDSPSYKNYDQRFEISKSRLNQTSRQFFDQTSSRLQTICKDNYRTSKQKKKVVFSIDFQNNVNDKNNDDLGQNTLNRSLRQDQDVLHKLDLKIMRQLQNKSSNGHTSKKPQKLSLKRKHTKLSEDQEIQNESRQVNRLLLKTNDQFLQKKIQTFYNQ</sequence>
<name>A0A078B8M4_STYLE</name>